<evidence type="ECO:0000256" key="2">
    <source>
        <dbReference type="SAM" id="SignalP"/>
    </source>
</evidence>
<comment type="caution">
    <text evidence="3">The sequence shown here is derived from an EMBL/GenBank/DDBJ whole genome shotgun (WGS) entry which is preliminary data.</text>
</comment>
<evidence type="ECO:0000313" key="4">
    <source>
        <dbReference type="Proteomes" id="UP001549320"/>
    </source>
</evidence>
<sequence>MTHRAHRASGLRPLGVAMSLLLSGMTAHAQVSLSGANGVAIKTPGGSVITGFSNDGSVTVPALGPTGGYVIADPAGKLSVGAGPTGPAGAAGPAGPTGAVGPTGSTGEAGAIGPTGPMGPTGATGNVGPTGPAAVSSGVPVFGTSGADVGITTPNYIGMASMGVTSDVERGILMPTSGTIQTLRVRVSFLTPPLGAIFTLYVGSNPTPLSCSVQASGTCGATGSVVFATGDSVMLKADAVFPVIVRRVAWSLKVAYD</sequence>
<protein>
    <recommendedName>
        <fullName evidence="5">Collagen-like protein</fullName>
    </recommendedName>
</protein>
<gene>
    <name evidence="3" type="ORF">ABIE13_001585</name>
</gene>
<evidence type="ECO:0000313" key="3">
    <source>
        <dbReference type="EMBL" id="MET4576476.1"/>
    </source>
</evidence>
<evidence type="ECO:0008006" key="5">
    <source>
        <dbReference type="Google" id="ProtNLM"/>
    </source>
</evidence>
<feature type="compositionally biased region" description="Low complexity" evidence="1">
    <location>
        <begin position="83"/>
        <end position="124"/>
    </location>
</feature>
<evidence type="ECO:0000256" key="1">
    <source>
        <dbReference type="SAM" id="MobiDB-lite"/>
    </source>
</evidence>
<feature type="signal peptide" evidence="2">
    <location>
        <begin position="1"/>
        <end position="29"/>
    </location>
</feature>
<organism evidence="3 4">
    <name type="scientific">Ottowia thiooxydans</name>
    <dbReference type="NCBI Taxonomy" id="219182"/>
    <lineage>
        <taxon>Bacteria</taxon>
        <taxon>Pseudomonadati</taxon>
        <taxon>Pseudomonadota</taxon>
        <taxon>Betaproteobacteria</taxon>
        <taxon>Burkholderiales</taxon>
        <taxon>Comamonadaceae</taxon>
        <taxon>Ottowia</taxon>
    </lineage>
</organism>
<dbReference type="EMBL" id="JBEPSH010000003">
    <property type="protein sequence ID" value="MET4576476.1"/>
    <property type="molecule type" value="Genomic_DNA"/>
</dbReference>
<reference evidence="3 4" key="1">
    <citation type="submission" date="2024-06" db="EMBL/GenBank/DDBJ databases">
        <title>Sorghum-associated microbial communities from plants grown in Nebraska, USA.</title>
        <authorList>
            <person name="Schachtman D."/>
        </authorList>
    </citation>
    <scope>NUCLEOTIDE SEQUENCE [LARGE SCALE GENOMIC DNA]</scope>
    <source>
        <strain evidence="3 4">2709</strain>
    </source>
</reference>
<proteinExistence type="predicted"/>
<dbReference type="Pfam" id="PF01391">
    <property type="entry name" value="Collagen"/>
    <property type="match status" value="1"/>
</dbReference>
<dbReference type="Proteomes" id="UP001549320">
    <property type="component" value="Unassembled WGS sequence"/>
</dbReference>
<keyword evidence="4" id="KW-1185">Reference proteome</keyword>
<feature type="chain" id="PRO_5046593195" description="Collagen-like protein" evidence="2">
    <location>
        <begin position="30"/>
        <end position="257"/>
    </location>
</feature>
<name>A0ABV2Q617_9BURK</name>
<dbReference type="InterPro" id="IPR008160">
    <property type="entry name" value="Collagen"/>
</dbReference>
<keyword evidence="2" id="KW-0732">Signal</keyword>
<dbReference type="RefSeq" id="WP_354442559.1">
    <property type="nucleotide sequence ID" value="NZ_JBEPSH010000003.1"/>
</dbReference>
<feature type="region of interest" description="Disordered" evidence="1">
    <location>
        <begin position="83"/>
        <end position="131"/>
    </location>
</feature>
<accession>A0ABV2Q617</accession>